<dbReference type="RefSeq" id="WP_248865418.1">
    <property type="nucleotide sequence ID" value="NZ_CP086322.1"/>
</dbReference>
<feature type="region of interest" description="Disordered" evidence="1">
    <location>
        <begin position="206"/>
        <end position="229"/>
    </location>
</feature>
<sequence>MTQHRFDDGTDPDDVPEWADQVMATVAREVRRRRKELGMSAQDLADACEEIGYPIPRNVIANMESGRRANLPLVDVMVLAQALNTAPICLIYPVGYVEEMQRLPLQHPASTWDGLSWFTGEALELGTDDDMLRYFRAHHAAEKEVMAAQQGEMRARLEVNLPSGTVSKAEALRAQAHHTQEAEEAKHQLRTIRAFIREDGGTPPFLWPDLAAEIDPPDTDTNPTEENDL</sequence>
<feature type="domain" description="HTH cro/C1-type" evidence="2">
    <location>
        <begin position="30"/>
        <end position="91"/>
    </location>
</feature>
<evidence type="ECO:0000256" key="1">
    <source>
        <dbReference type="SAM" id="MobiDB-lite"/>
    </source>
</evidence>
<dbReference type="Gene3D" id="1.10.260.40">
    <property type="entry name" value="lambda repressor-like DNA-binding domains"/>
    <property type="match status" value="1"/>
</dbReference>
<name>A0ABY4M9U1_9ACTN</name>
<accession>A0ABY4M9U1</accession>
<protein>
    <submittedName>
        <fullName evidence="3">Helix-turn-helix domain-containing protein</fullName>
    </submittedName>
</protein>
<keyword evidence="4" id="KW-1185">Reference proteome</keyword>
<dbReference type="SUPFAM" id="SSF47413">
    <property type="entry name" value="lambda repressor-like DNA-binding domains"/>
    <property type="match status" value="1"/>
</dbReference>
<dbReference type="InterPro" id="IPR001387">
    <property type="entry name" value="Cro/C1-type_HTH"/>
</dbReference>
<reference evidence="3" key="1">
    <citation type="submission" date="2021-10" db="EMBL/GenBank/DDBJ databases">
        <title>Streptomyces nigrumlapis sp.nov.,an antimicrobial producing actinobacterium isolated from Black Gobi rocks.</title>
        <authorList>
            <person name="Wen Y."/>
            <person name="Zhang W."/>
            <person name="Liu X.G."/>
        </authorList>
    </citation>
    <scope>NUCLEOTIDE SEQUENCE</scope>
    <source>
        <strain evidence="3">ST13-2-2</strain>
    </source>
</reference>
<feature type="compositionally biased region" description="Acidic residues" evidence="1">
    <location>
        <begin position="215"/>
        <end position="229"/>
    </location>
</feature>
<dbReference type="CDD" id="cd00093">
    <property type="entry name" value="HTH_XRE"/>
    <property type="match status" value="1"/>
</dbReference>
<gene>
    <name evidence="3" type="ORF">K9S39_24210</name>
</gene>
<evidence type="ECO:0000313" key="3">
    <source>
        <dbReference type="EMBL" id="UQA94549.1"/>
    </source>
</evidence>
<organism evidence="3 4">
    <name type="scientific">Streptomyces halobius</name>
    <dbReference type="NCBI Taxonomy" id="2879846"/>
    <lineage>
        <taxon>Bacteria</taxon>
        <taxon>Bacillati</taxon>
        <taxon>Actinomycetota</taxon>
        <taxon>Actinomycetes</taxon>
        <taxon>Kitasatosporales</taxon>
        <taxon>Streptomycetaceae</taxon>
        <taxon>Streptomyces</taxon>
    </lineage>
</organism>
<dbReference type="EMBL" id="CP086322">
    <property type="protein sequence ID" value="UQA94549.1"/>
    <property type="molecule type" value="Genomic_DNA"/>
</dbReference>
<dbReference type="Proteomes" id="UP000830115">
    <property type="component" value="Chromosome"/>
</dbReference>
<evidence type="ECO:0000259" key="2">
    <source>
        <dbReference type="PROSITE" id="PS50943"/>
    </source>
</evidence>
<dbReference type="InterPro" id="IPR010982">
    <property type="entry name" value="Lambda_DNA-bd_dom_sf"/>
</dbReference>
<dbReference type="Pfam" id="PF01381">
    <property type="entry name" value="HTH_3"/>
    <property type="match status" value="1"/>
</dbReference>
<dbReference type="PROSITE" id="PS50943">
    <property type="entry name" value="HTH_CROC1"/>
    <property type="match status" value="1"/>
</dbReference>
<evidence type="ECO:0000313" key="4">
    <source>
        <dbReference type="Proteomes" id="UP000830115"/>
    </source>
</evidence>
<proteinExistence type="predicted"/>